<evidence type="ECO:0000256" key="3">
    <source>
        <dbReference type="ARBA" id="ARBA00012541"/>
    </source>
</evidence>
<organism evidence="8">
    <name type="scientific">uncultured bacterium URE4</name>
    <dbReference type="NCBI Taxonomy" id="581112"/>
    <lineage>
        <taxon>Bacteria</taxon>
        <taxon>environmental samples</taxon>
    </lineage>
</organism>
<dbReference type="InterPro" id="IPR014756">
    <property type="entry name" value="Ig_E-set"/>
</dbReference>
<evidence type="ECO:0000256" key="4">
    <source>
        <dbReference type="ARBA" id="ARBA00022676"/>
    </source>
</evidence>
<protein>
    <recommendedName>
        <fullName evidence="3">1,4-alpha-glucan branching enzyme</fullName>
        <ecNumber evidence="3">2.4.1.18</ecNumber>
    </recommendedName>
</protein>
<evidence type="ECO:0000256" key="2">
    <source>
        <dbReference type="ARBA" id="ARBA00009000"/>
    </source>
</evidence>
<dbReference type="EMBL" id="FJ529691">
    <property type="protein sequence ID" value="ACM90989.1"/>
    <property type="molecule type" value="Genomic_DNA"/>
</dbReference>
<keyword evidence="4" id="KW-0328">Glycosyltransferase</keyword>
<dbReference type="PANTHER" id="PTHR43651">
    <property type="entry name" value="1,4-ALPHA-GLUCAN-BRANCHING ENZYME"/>
    <property type="match status" value="1"/>
</dbReference>
<dbReference type="CAZy" id="GH13">
    <property type="family name" value="Glycoside Hydrolase Family 13"/>
</dbReference>
<keyword evidence="5" id="KW-0808">Transferase</keyword>
<name>C0JZV9_9BACT</name>
<dbReference type="InterPro" id="IPR017853">
    <property type="entry name" value="GH"/>
</dbReference>
<comment type="similarity">
    <text evidence="2">Belongs to the glycosyl hydrolase 13 family. GlgB subfamily.</text>
</comment>
<dbReference type="InterPro" id="IPR013780">
    <property type="entry name" value="Glyco_hydro_b"/>
</dbReference>
<dbReference type="PIRSF" id="PIRSF000463">
    <property type="entry name" value="GlgB"/>
    <property type="match status" value="1"/>
</dbReference>
<evidence type="ECO:0000256" key="6">
    <source>
        <dbReference type="PIRSR" id="PIRSR000463-1"/>
    </source>
</evidence>
<dbReference type="SUPFAM" id="SSF51011">
    <property type="entry name" value="Glycosyl hydrolase domain"/>
    <property type="match status" value="1"/>
</dbReference>
<feature type="active site" description="Proton donor" evidence="6">
    <location>
        <position position="378"/>
    </location>
</feature>
<dbReference type="Pfam" id="PF00128">
    <property type="entry name" value="Alpha-amylase"/>
    <property type="match status" value="1"/>
</dbReference>
<dbReference type="SMART" id="SM00642">
    <property type="entry name" value="Aamy"/>
    <property type="match status" value="1"/>
</dbReference>
<dbReference type="SUPFAM" id="SSF51445">
    <property type="entry name" value="(Trans)glycosidases"/>
    <property type="match status" value="1"/>
</dbReference>
<dbReference type="InterPro" id="IPR006047">
    <property type="entry name" value="GH13_cat_dom"/>
</dbReference>
<dbReference type="Pfam" id="PF02922">
    <property type="entry name" value="CBM_48"/>
    <property type="match status" value="1"/>
</dbReference>
<dbReference type="InterPro" id="IPR006048">
    <property type="entry name" value="A-amylase/branching_C"/>
</dbReference>
<dbReference type="InterPro" id="IPR004193">
    <property type="entry name" value="Glyco_hydro_13_N"/>
</dbReference>
<dbReference type="GO" id="GO:0043169">
    <property type="term" value="F:cation binding"/>
    <property type="evidence" value="ECO:0007669"/>
    <property type="project" value="InterPro"/>
</dbReference>
<dbReference type="CDD" id="cd02854">
    <property type="entry name" value="E_set_GBE_euk_N"/>
    <property type="match status" value="1"/>
</dbReference>
<proteinExistence type="inferred from homology"/>
<feature type="domain" description="Glycosyl hydrolase family 13 catalytic" evidence="7">
    <location>
        <begin position="177"/>
        <end position="541"/>
    </location>
</feature>
<dbReference type="GO" id="GO:0005737">
    <property type="term" value="C:cytoplasm"/>
    <property type="evidence" value="ECO:0007669"/>
    <property type="project" value="TreeGrafter"/>
</dbReference>
<dbReference type="PANTHER" id="PTHR43651:SF3">
    <property type="entry name" value="1,4-ALPHA-GLUCAN-BRANCHING ENZYME"/>
    <property type="match status" value="1"/>
</dbReference>
<dbReference type="InterPro" id="IPR013783">
    <property type="entry name" value="Ig-like_fold"/>
</dbReference>
<feature type="active site" description="Nucleophile" evidence="6">
    <location>
        <position position="324"/>
    </location>
</feature>
<dbReference type="Gene3D" id="2.60.40.10">
    <property type="entry name" value="Immunoglobulins"/>
    <property type="match status" value="1"/>
</dbReference>
<evidence type="ECO:0000313" key="8">
    <source>
        <dbReference type="EMBL" id="ACM90989.1"/>
    </source>
</evidence>
<dbReference type="InterPro" id="IPR037439">
    <property type="entry name" value="Branching_enzy"/>
</dbReference>
<evidence type="ECO:0000256" key="5">
    <source>
        <dbReference type="ARBA" id="ARBA00022679"/>
    </source>
</evidence>
<accession>C0JZV9</accession>
<reference evidence="8" key="1">
    <citation type="submission" date="2008-11" db="EMBL/GenBank/DDBJ databases">
        <title>Isolation and characterization of a fructose-1,6-bisphosphatase in Bacteroides sp. from a rumen metagenomic library.</title>
        <authorList>
            <person name="Wang J."/>
            <person name="Liu K."/>
            <person name="Zhao S."/>
            <person name="Bu D."/>
            <person name="Li D."/>
            <person name="Yu P."/>
            <person name="Wei H."/>
            <person name="Zhou L."/>
        </authorList>
    </citation>
    <scope>NUCLEOTIDE SEQUENCE</scope>
</reference>
<comment type="catalytic activity">
    <reaction evidence="1">
        <text>Transfers a segment of a (1-&gt;4)-alpha-D-glucan chain to a primary hydroxy group in a similar glucan chain.</text>
        <dbReference type="EC" id="2.4.1.18"/>
    </reaction>
</comment>
<dbReference type="Pfam" id="PF02806">
    <property type="entry name" value="Alpha-amylase_C"/>
    <property type="match status" value="1"/>
</dbReference>
<dbReference type="Gene3D" id="3.20.20.80">
    <property type="entry name" value="Glycosidases"/>
    <property type="match status" value="1"/>
</dbReference>
<dbReference type="SUPFAM" id="SSF81296">
    <property type="entry name" value="E set domains"/>
    <property type="match status" value="1"/>
</dbReference>
<dbReference type="GO" id="GO:0004553">
    <property type="term" value="F:hydrolase activity, hydrolyzing O-glycosyl compounds"/>
    <property type="evidence" value="ECO:0007669"/>
    <property type="project" value="InterPro"/>
</dbReference>
<dbReference type="AlphaFoldDB" id="C0JZV9"/>
<dbReference type="CDD" id="cd11321">
    <property type="entry name" value="AmyAc_bac_euk_BE"/>
    <property type="match status" value="1"/>
</dbReference>
<dbReference type="GO" id="GO:0003844">
    <property type="term" value="F:1,4-alpha-glucan branching enzyme activity"/>
    <property type="evidence" value="ECO:0007669"/>
    <property type="project" value="UniProtKB-EC"/>
</dbReference>
<dbReference type="GO" id="GO:0005978">
    <property type="term" value="P:glycogen biosynthetic process"/>
    <property type="evidence" value="ECO:0007669"/>
    <property type="project" value="InterPro"/>
</dbReference>
<dbReference type="EC" id="2.4.1.18" evidence="3"/>
<evidence type="ECO:0000256" key="1">
    <source>
        <dbReference type="ARBA" id="ARBA00000826"/>
    </source>
</evidence>
<sequence>MKKLYETDPYLMPYKEAIKARHERIMGMKRHIAGDGLLKDAVNNHMYYGLHRCDDGSWIFREWAPNATKIYLVGDFNNWKRTDAYALQPTGGGNWELSLPAFMLQHGELYKLYIEWPGGAGERLPSYVTRAVQDENTKAFAAQVWDPIEKYVWKHPHAGKRPHPMIYECHIGMSSEQEKVASFEDFRTTVLPKVKKLGYDTLQIMALQEHPYYGSFGYQVSNFYALSSRFGTPEEFKRLVDDAHGKGIAVVMDIVHSHSVDNEAEGLSNFDGTDHLYFYSGPQGRHPAWGSRCFDYGKDETKYFLLSNVKYWMEEYHIDGFRFDGVTSMLYWDHGLGKDFVGYDNYFNQGVDENAVTYLALANILVKEMDPNAFTIAEDVSGMAGLAAPLAAGGVGFDFRMSMGVADHWIKWIKELSDEQWSVGEIWWQLTNKRADEKTISYAECHDQALVGDKTLIFRLMDKEMYFSMNTESRNPVVDRGIALHKMIRLVTAATAGDGYLNFMGNEFGHPEWIDFPREGNGWSYKHARRQWSLADPDYLRYGFLRNFDEAMIHLLRSEKALYDHPELLVQDEEKKILIFRRKNCIFALNFSATGSYADYGFAAPAGEWVNILDSDEPRFNGFGRTVAGEHHLTVPEKSPNGNPRYSDTLYLYLPSRSAVVLKKL</sequence>
<dbReference type="FunFam" id="3.20.20.80:FF:000001">
    <property type="entry name" value="1,4-alpha-glucan branching enzyme"/>
    <property type="match status" value="1"/>
</dbReference>
<dbReference type="Gene3D" id="2.60.40.1180">
    <property type="entry name" value="Golgi alpha-mannosidase II"/>
    <property type="match status" value="1"/>
</dbReference>
<evidence type="ECO:0000259" key="7">
    <source>
        <dbReference type="SMART" id="SM00642"/>
    </source>
</evidence>